<dbReference type="InterPro" id="IPR036236">
    <property type="entry name" value="Znf_C2H2_sf"/>
</dbReference>
<evidence type="ECO:0000256" key="6">
    <source>
        <dbReference type="ARBA" id="ARBA00023163"/>
    </source>
</evidence>
<feature type="domain" description="C2H2-type" evidence="9">
    <location>
        <begin position="95"/>
        <end position="117"/>
    </location>
</feature>
<evidence type="ECO:0000256" key="5">
    <source>
        <dbReference type="ARBA" id="ARBA00023015"/>
    </source>
</evidence>
<evidence type="ECO:0000256" key="4">
    <source>
        <dbReference type="ARBA" id="ARBA00022833"/>
    </source>
</evidence>
<feature type="region of interest" description="Disordered" evidence="8">
    <location>
        <begin position="114"/>
        <end position="143"/>
    </location>
</feature>
<keyword evidence="11" id="KW-1185">Reference proteome</keyword>
<keyword evidence="6" id="KW-0804">Transcription</keyword>
<keyword evidence="4" id="KW-0862">Zinc</keyword>
<evidence type="ECO:0000256" key="7">
    <source>
        <dbReference type="PROSITE-ProRule" id="PRU00042"/>
    </source>
</evidence>
<protein>
    <submittedName>
        <fullName evidence="10">Zinc finger protein ZAT10-like</fullName>
    </submittedName>
</protein>
<keyword evidence="5" id="KW-0805">Transcription regulation</keyword>
<sequence>MALEALSSPTAAPPPFDFDSAASLPWSKGKRTKRPRSHDPTEEEYLALCLIMLARGGPTSTSVAATTPTPPPQNPHKRAPLSPPRPATDASKLIYKCSVCNKAFGSYQALGGHKASHRKLNGGGGDHDHSASPVAASGGGGRTHECSICHRSFPTGQALGGHKRRHYDGGAASGNGGGSSGVTSSEGAGSTGSLRNFDLNLPAMPELWMGFGSGADDEVESPHPLKKSRLSLPPAKLEQTFTN</sequence>
<dbReference type="GO" id="GO:0043565">
    <property type="term" value="F:sequence-specific DNA binding"/>
    <property type="evidence" value="ECO:0007669"/>
    <property type="project" value="UniProtKB-ARBA"/>
</dbReference>
<dbReference type="PROSITE" id="PS00028">
    <property type="entry name" value="ZINC_FINGER_C2H2_1"/>
    <property type="match status" value="2"/>
</dbReference>
<dbReference type="AlphaFoldDB" id="A0ABD1IA35"/>
<feature type="compositionally biased region" description="Gly residues" evidence="8">
    <location>
        <begin position="171"/>
        <end position="180"/>
    </location>
</feature>
<feature type="region of interest" description="Disordered" evidence="8">
    <location>
        <begin position="157"/>
        <end position="193"/>
    </location>
</feature>
<dbReference type="GO" id="GO:0008270">
    <property type="term" value="F:zinc ion binding"/>
    <property type="evidence" value="ECO:0007669"/>
    <property type="project" value="UniProtKB-KW"/>
</dbReference>
<feature type="region of interest" description="Disordered" evidence="8">
    <location>
        <begin position="212"/>
        <end position="243"/>
    </location>
</feature>
<accession>A0ABD1IA35</accession>
<dbReference type="PANTHER" id="PTHR45988:SF1">
    <property type="entry name" value="ZINC FINGER PROTEIN AZF2"/>
    <property type="match status" value="1"/>
</dbReference>
<reference evidence="10 11" key="1">
    <citation type="submission" date="2024-06" db="EMBL/GenBank/DDBJ databases">
        <title>A chromosome level genome sequence of Diviner's sage (Salvia divinorum).</title>
        <authorList>
            <person name="Ford S.A."/>
            <person name="Ro D.-K."/>
            <person name="Ness R.W."/>
            <person name="Phillips M.A."/>
        </authorList>
    </citation>
    <scope>NUCLEOTIDE SEQUENCE [LARGE SCALE GENOMIC DNA]</scope>
    <source>
        <strain evidence="10">SAF-2024a</strain>
        <tissue evidence="10">Leaf</tissue>
    </source>
</reference>
<feature type="region of interest" description="Disordered" evidence="8">
    <location>
        <begin position="1"/>
        <end position="41"/>
    </location>
</feature>
<dbReference type="PANTHER" id="PTHR45988">
    <property type="entry name" value="C2H2 TYPE ZINC FINGER TRANSCRIPTION FACTOR FAMILY-RELATED"/>
    <property type="match status" value="1"/>
</dbReference>
<feature type="domain" description="C2H2-type" evidence="9">
    <location>
        <begin position="144"/>
        <end position="166"/>
    </location>
</feature>
<gene>
    <name evidence="10" type="ORF">AAHA92_07052</name>
</gene>
<evidence type="ECO:0000256" key="8">
    <source>
        <dbReference type="SAM" id="MobiDB-lite"/>
    </source>
</evidence>
<organism evidence="10 11">
    <name type="scientific">Salvia divinorum</name>
    <name type="common">Maria pastora</name>
    <name type="synonym">Diviner's sage</name>
    <dbReference type="NCBI Taxonomy" id="28513"/>
    <lineage>
        <taxon>Eukaryota</taxon>
        <taxon>Viridiplantae</taxon>
        <taxon>Streptophyta</taxon>
        <taxon>Embryophyta</taxon>
        <taxon>Tracheophyta</taxon>
        <taxon>Spermatophyta</taxon>
        <taxon>Magnoliopsida</taxon>
        <taxon>eudicotyledons</taxon>
        <taxon>Gunneridae</taxon>
        <taxon>Pentapetalae</taxon>
        <taxon>asterids</taxon>
        <taxon>lamiids</taxon>
        <taxon>Lamiales</taxon>
        <taxon>Lamiaceae</taxon>
        <taxon>Nepetoideae</taxon>
        <taxon>Mentheae</taxon>
        <taxon>Salviinae</taxon>
        <taxon>Salvia</taxon>
        <taxon>Salvia subgen. Calosphace</taxon>
    </lineage>
</organism>
<comment type="caution">
    <text evidence="10">The sequence shown here is derived from an EMBL/GenBank/DDBJ whole genome shotgun (WGS) entry which is preliminary data.</text>
</comment>
<keyword evidence="1" id="KW-0479">Metal-binding</keyword>
<keyword evidence="2" id="KW-0677">Repeat</keyword>
<dbReference type="InterPro" id="IPR044653">
    <property type="entry name" value="AZF1/2/3-like"/>
</dbReference>
<evidence type="ECO:0000313" key="11">
    <source>
        <dbReference type="Proteomes" id="UP001567538"/>
    </source>
</evidence>
<keyword evidence="3 7" id="KW-0863">Zinc-finger</keyword>
<evidence type="ECO:0000256" key="1">
    <source>
        <dbReference type="ARBA" id="ARBA00022723"/>
    </source>
</evidence>
<evidence type="ECO:0000256" key="2">
    <source>
        <dbReference type="ARBA" id="ARBA00022737"/>
    </source>
</evidence>
<dbReference type="Gene3D" id="3.30.160.60">
    <property type="entry name" value="Classic Zinc Finger"/>
    <property type="match status" value="1"/>
</dbReference>
<evidence type="ECO:0000256" key="3">
    <source>
        <dbReference type="ARBA" id="ARBA00022771"/>
    </source>
</evidence>
<feature type="region of interest" description="Disordered" evidence="8">
    <location>
        <begin position="59"/>
        <end position="88"/>
    </location>
</feature>
<dbReference type="InterPro" id="IPR013087">
    <property type="entry name" value="Znf_C2H2_type"/>
</dbReference>
<evidence type="ECO:0000259" key="9">
    <source>
        <dbReference type="PROSITE" id="PS50157"/>
    </source>
</evidence>
<evidence type="ECO:0000313" key="10">
    <source>
        <dbReference type="EMBL" id="KAL1564749.1"/>
    </source>
</evidence>
<dbReference type="Pfam" id="PF13912">
    <property type="entry name" value="zf-C2H2_6"/>
    <property type="match status" value="2"/>
</dbReference>
<dbReference type="EMBL" id="JBEAFC010000003">
    <property type="protein sequence ID" value="KAL1564749.1"/>
    <property type="molecule type" value="Genomic_DNA"/>
</dbReference>
<name>A0ABD1IA35_SALDI</name>
<dbReference type="PROSITE" id="PS50157">
    <property type="entry name" value="ZINC_FINGER_C2H2_2"/>
    <property type="match status" value="2"/>
</dbReference>
<dbReference type="SUPFAM" id="SSF57667">
    <property type="entry name" value="beta-beta-alpha zinc fingers"/>
    <property type="match status" value="1"/>
</dbReference>
<feature type="compositionally biased region" description="Low complexity" evidence="8">
    <location>
        <begin position="181"/>
        <end position="193"/>
    </location>
</feature>
<dbReference type="Proteomes" id="UP001567538">
    <property type="component" value="Unassembled WGS sequence"/>
</dbReference>
<dbReference type="SMART" id="SM00355">
    <property type="entry name" value="ZnF_C2H2"/>
    <property type="match status" value="2"/>
</dbReference>
<proteinExistence type="predicted"/>